<dbReference type="Proteomes" id="UP000437709">
    <property type="component" value="Unassembled WGS sequence"/>
</dbReference>
<dbReference type="Pfam" id="PF00356">
    <property type="entry name" value="LacI"/>
    <property type="match status" value="1"/>
</dbReference>
<evidence type="ECO:0000313" key="5">
    <source>
        <dbReference type="EMBL" id="MPV36175.1"/>
    </source>
</evidence>
<dbReference type="InterPro" id="IPR010982">
    <property type="entry name" value="Lambda_DNA-bd_dom_sf"/>
</dbReference>
<dbReference type="SMART" id="SM00354">
    <property type="entry name" value="HTH_LACI"/>
    <property type="match status" value="1"/>
</dbReference>
<keyword evidence="3" id="KW-0804">Transcription</keyword>
<reference evidence="5 6" key="1">
    <citation type="submission" date="2019-10" db="EMBL/GenBank/DDBJ databases">
        <title>Georgenia wutianyii sp. nov. and Georgenia yuyongxinii sp. nov. isolated from plateau pika (Ochotona curzoniae) in the Qinghai-Tibet plateau of China.</title>
        <authorList>
            <person name="Tian Z."/>
        </authorList>
    </citation>
    <scope>NUCLEOTIDE SEQUENCE [LARGE SCALE GENOMIC DNA]</scope>
    <source>
        <strain evidence="5 6">JCM 19765</strain>
    </source>
</reference>
<dbReference type="SUPFAM" id="SSF47413">
    <property type="entry name" value="lambda repressor-like DNA-binding domains"/>
    <property type="match status" value="1"/>
</dbReference>
<evidence type="ECO:0000256" key="2">
    <source>
        <dbReference type="ARBA" id="ARBA00023125"/>
    </source>
</evidence>
<evidence type="ECO:0000259" key="4">
    <source>
        <dbReference type="PROSITE" id="PS50932"/>
    </source>
</evidence>
<proteinExistence type="predicted"/>
<dbReference type="Gene3D" id="3.40.50.2300">
    <property type="match status" value="3"/>
</dbReference>
<dbReference type="OrthoDB" id="2854648at2"/>
<dbReference type="AlphaFoldDB" id="A0A6N7EHQ4"/>
<dbReference type="SUPFAM" id="SSF53822">
    <property type="entry name" value="Periplasmic binding protein-like I"/>
    <property type="match status" value="1"/>
</dbReference>
<dbReference type="PANTHER" id="PTHR30146">
    <property type="entry name" value="LACI-RELATED TRANSCRIPTIONAL REPRESSOR"/>
    <property type="match status" value="1"/>
</dbReference>
<feature type="domain" description="HTH lacI-type" evidence="4">
    <location>
        <begin position="24"/>
        <end position="78"/>
    </location>
</feature>
<dbReference type="PANTHER" id="PTHR30146:SF138">
    <property type="entry name" value="TRANSCRIPTIONAL REGULATORY PROTEIN"/>
    <property type="match status" value="1"/>
</dbReference>
<keyword evidence="2 5" id="KW-0238">DNA-binding</keyword>
<organism evidence="5 6">
    <name type="scientific">Georgenia subflava</name>
    <dbReference type="NCBI Taxonomy" id="1622177"/>
    <lineage>
        <taxon>Bacteria</taxon>
        <taxon>Bacillati</taxon>
        <taxon>Actinomycetota</taxon>
        <taxon>Actinomycetes</taxon>
        <taxon>Micrococcales</taxon>
        <taxon>Bogoriellaceae</taxon>
        <taxon>Georgenia</taxon>
    </lineage>
</organism>
<evidence type="ECO:0000313" key="6">
    <source>
        <dbReference type="Proteomes" id="UP000437709"/>
    </source>
</evidence>
<dbReference type="RefSeq" id="WP_152195842.1">
    <property type="nucleotide sequence ID" value="NZ_VUKD01000004.1"/>
</dbReference>
<evidence type="ECO:0000256" key="1">
    <source>
        <dbReference type="ARBA" id="ARBA00023015"/>
    </source>
</evidence>
<dbReference type="EMBL" id="WHPC01000007">
    <property type="protein sequence ID" value="MPV36175.1"/>
    <property type="molecule type" value="Genomic_DNA"/>
</dbReference>
<evidence type="ECO:0000256" key="3">
    <source>
        <dbReference type="ARBA" id="ARBA00023163"/>
    </source>
</evidence>
<keyword evidence="1" id="KW-0805">Transcription regulation</keyword>
<keyword evidence="6" id="KW-1185">Reference proteome</keyword>
<dbReference type="GO" id="GO:0000976">
    <property type="term" value="F:transcription cis-regulatory region binding"/>
    <property type="evidence" value="ECO:0007669"/>
    <property type="project" value="TreeGrafter"/>
</dbReference>
<comment type="caution">
    <text evidence="5">The sequence shown here is derived from an EMBL/GenBank/DDBJ whole genome shotgun (WGS) entry which is preliminary data.</text>
</comment>
<dbReference type="GO" id="GO:0003700">
    <property type="term" value="F:DNA-binding transcription factor activity"/>
    <property type="evidence" value="ECO:0007669"/>
    <property type="project" value="TreeGrafter"/>
</dbReference>
<dbReference type="InterPro" id="IPR028082">
    <property type="entry name" value="Peripla_BP_I"/>
</dbReference>
<gene>
    <name evidence="5" type="ORF">GB881_03790</name>
</gene>
<accession>A0A6N7EHQ4</accession>
<name>A0A6N7EHQ4_9MICO</name>
<dbReference type="PROSITE" id="PS50932">
    <property type="entry name" value="HTH_LACI_2"/>
    <property type="match status" value="1"/>
</dbReference>
<dbReference type="Gene3D" id="1.10.260.40">
    <property type="entry name" value="lambda repressor-like DNA-binding domains"/>
    <property type="match status" value="1"/>
</dbReference>
<dbReference type="CDD" id="cd01392">
    <property type="entry name" value="HTH_LacI"/>
    <property type="match status" value="1"/>
</dbReference>
<dbReference type="InterPro" id="IPR000843">
    <property type="entry name" value="HTH_LacI"/>
</dbReference>
<sequence>MSELTVVTLHKYAVDVSTRARLRPTVKDVAAQAGVAPMTVSYTFNHPARVAESTRTRVLEAAARLGYRPDSTARALRSGRTQQLGVVVGEHLSYLFDDPQAAQFLAGVADVCVSEDLGVVLIPTRGDASDVDRVLSAAVDGYVLWTTVADDPVLAAVASSGRPAAVQGGPAHPGLAVIGPDDRAAAAAVAAATPLAEATPVIISFPLDRRRTSGALRGRDLPPDLTDLQAVPFPVTGARLAGYRDALIQAGRDWDDARIAVVQRNQRELGEDAAAMLLETLEDSGPVVVLAMSDELALGARSTVRRTQREVMLTGWDGSREATTSGVWSVAASLREQGRACARAALSGELEGHEVPWSVIAPEDRPDTDR</sequence>
<protein>
    <submittedName>
        <fullName evidence="5">LacI family DNA-binding transcriptional regulator</fullName>
    </submittedName>
</protein>